<comment type="caution">
    <text evidence="1">The sequence shown here is derived from an EMBL/GenBank/DDBJ whole genome shotgun (WGS) entry which is preliminary data.</text>
</comment>
<dbReference type="Proteomes" id="UP000276133">
    <property type="component" value="Unassembled WGS sequence"/>
</dbReference>
<proteinExistence type="predicted"/>
<accession>A0A3M7S1F9</accession>
<protein>
    <submittedName>
        <fullName evidence="1">Uncharacterized protein</fullName>
    </submittedName>
</protein>
<reference evidence="1 2" key="1">
    <citation type="journal article" date="2018" name="Sci. Rep.">
        <title>Genomic signatures of local adaptation to the degree of environmental predictability in rotifers.</title>
        <authorList>
            <person name="Franch-Gras L."/>
            <person name="Hahn C."/>
            <person name="Garcia-Roger E.M."/>
            <person name="Carmona M.J."/>
            <person name="Serra M."/>
            <person name="Gomez A."/>
        </authorList>
    </citation>
    <scope>NUCLEOTIDE SEQUENCE [LARGE SCALE GENOMIC DNA]</scope>
    <source>
        <strain evidence="1">HYR1</strain>
    </source>
</reference>
<sequence>MNNYKESKKSKNLEKADKLLIKATRIIRISNTQNRYLISNQNFFIKTQLIISQVELVNKPC</sequence>
<evidence type="ECO:0000313" key="1">
    <source>
        <dbReference type="EMBL" id="RNA29465.1"/>
    </source>
</evidence>
<gene>
    <name evidence="1" type="ORF">BpHYR1_004944</name>
</gene>
<keyword evidence="2" id="KW-1185">Reference proteome</keyword>
<name>A0A3M7S1F9_BRAPC</name>
<dbReference type="AlphaFoldDB" id="A0A3M7S1F9"/>
<organism evidence="1 2">
    <name type="scientific">Brachionus plicatilis</name>
    <name type="common">Marine rotifer</name>
    <name type="synonym">Brachionus muelleri</name>
    <dbReference type="NCBI Taxonomy" id="10195"/>
    <lineage>
        <taxon>Eukaryota</taxon>
        <taxon>Metazoa</taxon>
        <taxon>Spiralia</taxon>
        <taxon>Gnathifera</taxon>
        <taxon>Rotifera</taxon>
        <taxon>Eurotatoria</taxon>
        <taxon>Monogononta</taxon>
        <taxon>Pseudotrocha</taxon>
        <taxon>Ploima</taxon>
        <taxon>Brachionidae</taxon>
        <taxon>Brachionus</taxon>
    </lineage>
</organism>
<evidence type="ECO:0000313" key="2">
    <source>
        <dbReference type="Proteomes" id="UP000276133"/>
    </source>
</evidence>
<dbReference type="EMBL" id="REGN01002222">
    <property type="protein sequence ID" value="RNA29465.1"/>
    <property type="molecule type" value="Genomic_DNA"/>
</dbReference>